<dbReference type="Proteomes" id="UP000249819">
    <property type="component" value="Unassembled WGS sequence"/>
</dbReference>
<gene>
    <name evidence="1" type="ORF">CLV59_103202</name>
</gene>
<evidence type="ECO:0000313" key="1">
    <source>
        <dbReference type="EMBL" id="RAJ83241.1"/>
    </source>
</evidence>
<sequence length="47" mass="5750">MITVYHLTIDKFQIAPTNKILFFLMQHRYQSYIVNLRPKYIKDDFNA</sequence>
<dbReference type="AlphaFoldDB" id="A0A327W1P6"/>
<dbReference type="EMBL" id="QLMA01000003">
    <property type="protein sequence ID" value="RAJ83241.1"/>
    <property type="molecule type" value="Genomic_DNA"/>
</dbReference>
<organism evidence="1 2">
    <name type="scientific">Chitinophaga dinghuensis</name>
    <dbReference type="NCBI Taxonomy" id="1539050"/>
    <lineage>
        <taxon>Bacteria</taxon>
        <taxon>Pseudomonadati</taxon>
        <taxon>Bacteroidota</taxon>
        <taxon>Chitinophagia</taxon>
        <taxon>Chitinophagales</taxon>
        <taxon>Chitinophagaceae</taxon>
        <taxon>Chitinophaga</taxon>
    </lineage>
</organism>
<reference evidence="1 2" key="1">
    <citation type="submission" date="2018-06" db="EMBL/GenBank/DDBJ databases">
        <title>Genomic Encyclopedia of Archaeal and Bacterial Type Strains, Phase II (KMG-II): from individual species to whole genera.</title>
        <authorList>
            <person name="Goeker M."/>
        </authorList>
    </citation>
    <scope>NUCLEOTIDE SEQUENCE [LARGE SCALE GENOMIC DNA]</scope>
    <source>
        <strain evidence="1 2">DSM 29821</strain>
    </source>
</reference>
<name>A0A327W1P6_9BACT</name>
<accession>A0A327W1P6</accession>
<protein>
    <submittedName>
        <fullName evidence="1">Uncharacterized protein</fullName>
    </submittedName>
</protein>
<evidence type="ECO:0000313" key="2">
    <source>
        <dbReference type="Proteomes" id="UP000249819"/>
    </source>
</evidence>
<proteinExistence type="predicted"/>
<keyword evidence="2" id="KW-1185">Reference proteome</keyword>
<comment type="caution">
    <text evidence="1">The sequence shown here is derived from an EMBL/GenBank/DDBJ whole genome shotgun (WGS) entry which is preliminary data.</text>
</comment>